<dbReference type="OrthoDB" id="270639at2759"/>
<keyword evidence="2" id="KW-1185">Reference proteome</keyword>
<dbReference type="EMBL" id="HG994581">
    <property type="protein sequence ID" value="CAF2868220.1"/>
    <property type="molecule type" value="Genomic_DNA"/>
</dbReference>
<organism evidence="1 2">
    <name type="scientific">Lepeophtheirus salmonis</name>
    <name type="common">Salmon louse</name>
    <name type="synonym">Caligus salmonis</name>
    <dbReference type="NCBI Taxonomy" id="72036"/>
    <lineage>
        <taxon>Eukaryota</taxon>
        <taxon>Metazoa</taxon>
        <taxon>Ecdysozoa</taxon>
        <taxon>Arthropoda</taxon>
        <taxon>Crustacea</taxon>
        <taxon>Multicrustacea</taxon>
        <taxon>Hexanauplia</taxon>
        <taxon>Copepoda</taxon>
        <taxon>Siphonostomatoida</taxon>
        <taxon>Caligidae</taxon>
        <taxon>Lepeophtheirus</taxon>
    </lineage>
</organism>
<gene>
    <name evidence="1" type="ORF">LSAA_6327</name>
</gene>
<evidence type="ECO:0000313" key="1">
    <source>
        <dbReference type="EMBL" id="CAF2868220.1"/>
    </source>
</evidence>
<reference evidence="1" key="1">
    <citation type="submission" date="2021-02" db="EMBL/GenBank/DDBJ databases">
        <authorList>
            <person name="Bekaert M."/>
        </authorList>
    </citation>
    <scope>NUCLEOTIDE SEQUENCE</scope>
    <source>
        <strain evidence="1">IoA-00</strain>
    </source>
</reference>
<accession>A0A7R8H5I1</accession>
<protein>
    <submittedName>
        <fullName evidence="1">(salmon louse) hypothetical protein</fullName>
    </submittedName>
</protein>
<sequence length="197" mass="22340">MVTNSFNFPMSALVCVLRRWSSYSSSVRTCSTFATHKSPISLENLYPSKPSFLDRYSNSPPNLPPQADSSFSGWIPMDSLVWEYDTHTPRVSISFKPEDANDWLPKEACLTPGRDGFVTVTSNRTRSFLLNRADVLQKLRAVIRESISPETRTPILEEEREIQLQKSRKIARENLIVPIGQSSMILSSDDVHNINSF</sequence>
<name>A0A7R8H5I1_LEPSM</name>
<evidence type="ECO:0000313" key="2">
    <source>
        <dbReference type="Proteomes" id="UP000675881"/>
    </source>
</evidence>
<dbReference type="AlphaFoldDB" id="A0A7R8H5I1"/>
<dbReference type="Proteomes" id="UP000675881">
    <property type="component" value="Chromosome 2"/>
</dbReference>
<dbReference type="Gene3D" id="3.30.160.20">
    <property type="match status" value="1"/>
</dbReference>
<proteinExistence type="predicted"/>